<evidence type="ECO:0000313" key="6">
    <source>
        <dbReference type="EMBL" id="MEB8342466.1"/>
    </source>
</evidence>
<dbReference type="InterPro" id="IPR005119">
    <property type="entry name" value="LysR_subst-bd"/>
</dbReference>
<dbReference type="Pfam" id="PF00126">
    <property type="entry name" value="HTH_1"/>
    <property type="match status" value="1"/>
</dbReference>
<dbReference type="RefSeq" id="WP_326021948.1">
    <property type="nucleotide sequence ID" value="NZ_JAOZYC010000164.1"/>
</dbReference>
<dbReference type="Pfam" id="PF03466">
    <property type="entry name" value="LysR_substrate"/>
    <property type="match status" value="1"/>
</dbReference>
<dbReference type="InterPro" id="IPR000847">
    <property type="entry name" value="LysR_HTH_N"/>
</dbReference>
<dbReference type="EMBL" id="JAOZYC010000164">
    <property type="protein sequence ID" value="MEB8342466.1"/>
    <property type="molecule type" value="Genomic_DNA"/>
</dbReference>
<dbReference type="PANTHER" id="PTHR30346:SF0">
    <property type="entry name" value="HCA OPERON TRANSCRIPTIONAL ACTIVATOR HCAR"/>
    <property type="match status" value="1"/>
</dbReference>
<evidence type="ECO:0000256" key="2">
    <source>
        <dbReference type="ARBA" id="ARBA00023015"/>
    </source>
</evidence>
<protein>
    <submittedName>
        <fullName evidence="6">LysR substrate-binding domain-containing protein</fullName>
    </submittedName>
</protein>
<evidence type="ECO:0000313" key="7">
    <source>
        <dbReference type="Proteomes" id="UP001354931"/>
    </source>
</evidence>
<dbReference type="Proteomes" id="UP001354931">
    <property type="component" value="Unassembled WGS sequence"/>
</dbReference>
<sequence length="298" mass="32752">MELRDIEIILTLADELHFGRTAERLHVSGARVSQAIKRQERRIGAPLFERTSRSVRLTPIGRRLAEGLRQGQDAINAAIAEATAAARGVSGTLTLGVMGALGHELRSHIGHFRKLYPECDVRLQEIHFSDPYGPLRRGEVDMLVLWLPVVEPDVTVGPVVLTEGRVLAVWAGHELSGHADVSLEDLAGRTVLDVGPDVPQDWGEAMLPARTPSGRAVPRGPRVRTFHEVLTQVAARTAVSPLNAHVLRYYRHPGVEFLPLRDAPPTEWALVWRTTDETTQHRAFAEAARAFGMRGAGS</sequence>
<dbReference type="SUPFAM" id="SSF53850">
    <property type="entry name" value="Periplasmic binding protein-like II"/>
    <property type="match status" value="1"/>
</dbReference>
<reference evidence="6 7" key="1">
    <citation type="submission" date="2022-10" db="EMBL/GenBank/DDBJ databases">
        <authorList>
            <person name="Xie J."/>
            <person name="Shen N."/>
        </authorList>
    </citation>
    <scope>NUCLEOTIDE SEQUENCE [LARGE SCALE GENOMIC DNA]</scope>
    <source>
        <strain evidence="6 7">YIM65594</strain>
    </source>
</reference>
<evidence type="ECO:0000256" key="4">
    <source>
        <dbReference type="ARBA" id="ARBA00023163"/>
    </source>
</evidence>
<name>A0ABU6FHZ0_9ACTN</name>
<evidence type="ECO:0000259" key="5">
    <source>
        <dbReference type="PROSITE" id="PS50931"/>
    </source>
</evidence>
<keyword evidence="7" id="KW-1185">Reference proteome</keyword>
<dbReference type="InterPro" id="IPR036390">
    <property type="entry name" value="WH_DNA-bd_sf"/>
</dbReference>
<accession>A0ABU6FHZ0</accession>
<keyword evidence="3" id="KW-0238">DNA-binding</keyword>
<keyword evidence="4" id="KW-0804">Transcription</keyword>
<dbReference type="Gene3D" id="3.40.190.10">
    <property type="entry name" value="Periplasmic binding protein-like II"/>
    <property type="match status" value="2"/>
</dbReference>
<dbReference type="SUPFAM" id="SSF46785">
    <property type="entry name" value="Winged helix' DNA-binding domain"/>
    <property type="match status" value="1"/>
</dbReference>
<organism evidence="6 7">
    <name type="scientific">Streptomyces endophyticus</name>
    <dbReference type="NCBI Taxonomy" id="714166"/>
    <lineage>
        <taxon>Bacteria</taxon>
        <taxon>Bacillati</taxon>
        <taxon>Actinomycetota</taxon>
        <taxon>Actinomycetes</taxon>
        <taxon>Kitasatosporales</taxon>
        <taxon>Streptomycetaceae</taxon>
        <taxon>Streptomyces</taxon>
    </lineage>
</organism>
<feature type="domain" description="HTH lysR-type" evidence="5">
    <location>
        <begin position="1"/>
        <end position="58"/>
    </location>
</feature>
<gene>
    <name evidence="6" type="ORF">OKJ99_33730</name>
</gene>
<comment type="caution">
    <text evidence="6">The sequence shown here is derived from an EMBL/GenBank/DDBJ whole genome shotgun (WGS) entry which is preliminary data.</text>
</comment>
<dbReference type="Gene3D" id="1.10.10.10">
    <property type="entry name" value="Winged helix-like DNA-binding domain superfamily/Winged helix DNA-binding domain"/>
    <property type="match status" value="1"/>
</dbReference>
<comment type="similarity">
    <text evidence="1">Belongs to the LysR transcriptional regulatory family.</text>
</comment>
<keyword evidence="2" id="KW-0805">Transcription regulation</keyword>
<dbReference type="InterPro" id="IPR036388">
    <property type="entry name" value="WH-like_DNA-bd_sf"/>
</dbReference>
<evidence type="ECO:0000256" key="3">
    <source>
        <dbReference type="ARBA" id="ARBA00023125"/>
    </source>
</evidence>
<proteinExistence type="inferred from homology"/>
<dbReference type="PROSITE" id="PS50931">
    <property type="entry name" value="HTH_LYSR"/>
    <property type="match status" value="1"/>
</dbReference>
<evidence type="ECO:0000256" key="1">
    <source>
        <dbReference type="ARBA" id="ARBA00009437"/>
    </source>
</evidence>
<dbReference type="PANTHER" id="PTHR30346">
    <property type="entry name" value="TRANSCRIPTIONAL DUAL REGULATOR HCAR-RELATED"/>
    <property type="match status" value="1"/>
</dbReference>